<protein>
    <submittedName>
        <fullName evidence="2">Uncharacterized protein</fullName>
    </submittedName>
</protein>
<accession>A0A8C2SSX8</accession>
<proteinExistence type="predicted"/>
<evidence type="ECO:0000313" key="2">
    <source>
        <dbReference type="Ensembl" id="ENSCJPP00005003263.1"/>
    </source>
</evidence>
<dbReference type="Ensembl" id="ENSCJPT00005005850.1">
    <property type="protein sequence ID" value="ENSCJPP00005003263.1"/>
    <property type="gene ID" value="ENSCJPG00005003490.1"/>
</dbReference>
<reference evidence="2" key="1">
    <citation type="submission" date="2025-08" db="UniProtKB">
        <authorList>
            <consortium name="Ensembl"/>
        </authorList>
    </citation>
    <scope>IDENTIFICATION</scope>
</reference>
<organism evidence="2 3">
    <name type="scientific">Coturnix japonica</name>
    <name type="common">Japanese quail</name>
    <name type="synonym">Coturnix coturnix japonica</name>
    <dbReference type="NCBI Taxonomy" id="93934"/>
    <lineage>
        <taxon>Eukaryota</taxon>
        <taxon>Metazoa</taxon>
        <taxon>Chordata</taxon>
        <taxon>Craniata</taxon>
        <taxon>Vertebrata</taxon>
        <taxon>Euteleostomi</taxon>
        <taxon>Archelosauria</taxon>
        <taxon>Archosauria</taxon>
        <taxon>Dinosauria</taxon>
        <taxon>Saurischia</taxon>
        <taxon>Theropoda</taxon>
        <taxon>Coelurosauria</taxon>
        <taxon>Aves</taxon>
        <taxon>Neognathae</taxon>
        <taxon>Galloanserae</taxon>
        <taxon>Galliformes</taxon>
        <taxon>Phasianidae</taxon>
        <taxon>Perdicinae</taxon>
        <taxon>Coturnix</taxon>
    </lineage>
</organism>
<keyword evidence="3" id="KW-1185">Reference proteome</keyword>
<dbReference type="AlphaFoldDB" id="A0A8C2SSX8"/>
<evidence type="ECO:0000313" key="3">
    <source>
        <dbReference type="Proteomes" id="UP000694412"/>
    </source>
</evidence>
<name>A0A8C2SSX8_COTJA</name>
<evidence type="ECO:0000256" key="1">
    <source>
        <dbReference type="SAM" id="MobiDB-lite"/>
    </source>
</evidence>
<sequence>MGLVLIQNGAGSGFDLKWEMERTGLWGRLRVRGGVNVGTDMGSIEPRHPGARQRSVRGNEGIKPWVQGLQGAGL</sequence>
<dbReference type="Proteomes" id="UP000694412">
    <property type="component" value="Unassembled WGS sequence"/>
</dbReference>
<feature type="region of interest" description="Disordered" evidence="1">
    <location>
        <begin position="40"/>
        <end position="60"/>
    </location>
</feature>
<reference evidence="2" key="2">
    <citation type="submission" date="2025-09" db="UniProtKB">
        <authorList>
            <consortium name="Ensembl"/>
        </authorList>
    </citation>
    <scope>IDENTIFICATION</scope>
</reference>